<feature type="transmembrane region" description="Helical" evidence="1">
    <location>
        <begin position="38"/>
        <end position="58"/>
    </location>
</feature>
<evidence type="ECO:0000313" key="5">
    <source>
        <dbReference type="Proteomes" id="UP000463700"/>
    </source>
</evidence>
<evidence type="ECO:0000313" key="4">
    <source>
        <dbReference type="EMBL" id="MDQ6406007.1"/>
    </source>
</evidence>
<proteinExistence type="predicted"/>
<evidence type="ECO:0000313" key="2">
    <source>
        <dbReference type="EMBL" id="KAE8757491.1"/>
    </source>
</evidence>
<protein>
    <submittedName>
        <fullName evidence="2">Uncharacterized protein</fullName>
    </submittedName>
</protein>
<dbReference type="EMBL" id="JAMXWF010000001">
    <property type="protein sequence ID" value="MDQ6406007.1"/>
    <property type="molecule type" value="Genomic_DNA"/>
</dbReference>
<evidence type="ECO:0000313" key="6">
    <source>
        <dbReference type="Proteomes" id="UP001209412"/>
    </source>
</evidence>
<accession>A0A6N6WBD4</accession>
<keyword evidence="6" id="KW-1185">Reference proteome</keyword>
<dbReference type="Proteomes" id="UP000463700">
    <property type="component" value="Unassembled WGS sequence"/>
</dbReference>
<dbReference type="EMBL" id="JAPKHW010000001">
    <property type="protein sequence ID" value="MCX4144174.1"/>
    <property type="molecule type" value="Genomic_DNA"/>
</dbReference>
<dbReference type="Proteomes" id="UP001209412">
    <property type="component" value="Unassembled WGS sequence"/>
</dbReference>
<gene>
    <name evidence="2" type="ORF">FSO04_23650</name>
    <name evidence="4" type="ORF">NIE36_02125</name>
    <name evidence="3" type="ORF">OSB80_02130</name>
</gene>
<keyword evidence="1" id="KW-1133">Transmembrane helix</keyword>
<evidence type="ECO:0000313" key="3">
    <source>
        <dbReference type="EMBL" id="MCX4144174.1"/>
    </source>
</evidence>
<comment type="caution">
    <text evidence="2">The sequence shown here is derived from an EMBL/GenBank/DDBJ whole genome shotgun (WGS) entry which is preliminary data.</text>
</comment>
<dbReference type="AlphaFoldDB" id="A0A6N6WBD4"/>
<reference evidence="3 6" key="2">
    <citation type="submission" date="2022-11" db="EMBL/GenBank/DDBJ databases">
        <title>PHB producers.</title>
        <authorList>
            <person name="Besaury L."/>
        </authorList>
    </citation>
    <scope>NUCLEOTIDE SEQUENCE [LARGE SCALE GENOMIC DNA]</scope>
    <source>
        <strain evidence="3 6">SEWS6</strain>
    </source>
</reference>
<keyword evidence="1" id="KW-0812">Transmembrane</keyword>
<reference evidence="2 5" key="1">
    <citation type="journal article" date="2020" name="Int. J. Syst. Evol. Microbiol.">
        <title>Paraburkholderia madseniana sp. nov., a phenolic acid-degrading bacterium isolated from acidic forest soil.</title>
        <authorList>
            <person name="Wilhelm R.C."/>
            <person name="Murphy S.J.L."/>
            <person name="Feriancek N.M."/>
            <person name="Karasz D.C."/>
            <person name="DeRito C.M."/>
            <person name="Newman J.D."/>
            <person name="Buckley D.H."/>
        </authorList>
    </citation>
    <scope>NUCLEOTIDE SEQUENCE [LARGE SCALE GENOMIC DNA]</scope>
    <source>
        <strain evidence="2 5">RP11</strain>
    </source>
</reference>
<dbReference type="Proteomes" id="UP001242288">
    <property type="component" value="Unassembled WGS sequence"/>
</dbReference>
<dbReference type="EMBL" id="VOSW01000046">
    <property type="protein sequence ID" value="KAE8757491.1"/>
    <property type="molecule type" value="Genomic_DNA"/>
</dbReference>
<evidence type="ECO:0000256" key="1">
    <source>
        <dbReference type="SAM" id="Phobius"/>
    </source>
</evidence>
<dbReference type="RefSeq" id="WP_154563018.1">
    <property type="nucleotide sequence ID" value="NZ_JAMXWF010000001.1"/>
</dbReference>
<keyword evidence="1" id="KW-0472">Membrane</keyword>
<name>A0A6N6WBD4_9BURK</name>
<organism evidence="2 5">
    <name type="scientific">Paraburkholderia madseniana</name>
    <dbReference type="NCBI Taxonomy" id="2599607"/>
    <lineage>
        <taxon>Bacteria</taxon>
        <taxon>Pseudomonadati</taxon>
        <taxon>Pseudomonadota</taxon>
        <taxon>Betaproteobacteria</taxon>
        <taxon>Burkholderiales</taxon>
        <taxon>Burkholderiaceae</taxon>
        <taxon>Paraburkholderia</taxon>
    </lineage>
</organism>
<sequence>MANKFMFWPVIKVVILLVVLVAGLSVQPVANMPLGSWVFIGALASAMGFFLALCVLFLNHLFWPKGKKWGAAGMVERFVVTVATV</sequence>